<keyword evidence="1" id="KW-0969">Cilium</keyword>
<dbReference type="EMBL" id="QMDL01000002">
    <property type="protein sequence ID" value="RMJ03906.1"/>
    <property type="molecule type" value="Genomic_DNA"/>
</dbReference>
<dbReference type="PANTHER" id="PTHR37166">
    <property type="entry name" value="PROTEIN FLAG"/>
    <property type="match status" value="1"/>
</dbReference>
<dbReference type="PANTHER" id="PTHR37166:SF1">
    <property type="entry name" value="PROTEIN FLAG"/>
    <property type="match status" value="1"/>
</dbReference>
<comment type="caution">
    <text evidence="1">The sequence shown here is derived from an EMBL/GenBank/DDBJ whole genome shotgun (WGS) entry which is preliminary data.</text>
</comment>
<dbReference type="Pfam" id="PF03646">
    <property type="entry name" value="FlaG"/>
    <property type="match status" value="1"/>
</dbReference>
<dbReference type="SUPFAM" id="SSF160214">
    <property type="entry name" value="FlaG-like"/>
    <property type="match status" value="1"/>
</dbReference>
<organism evidence="1 2">
    <name type="scientific">Marinobacter litoralis</name>
    <dbReference type="NCBI Taxonomy" id="187981"/>
    <lineage>
        <taxon>Bacteria</taxon>
        <taxon>Pseudomonadati</taxon>
        <taxon>Pseudomonadota</taxon>
        <taxon>Gammaproteobacteria</taxon>
        <taxon>Pseudomonadales</taxon>
        <taxon>Marinobacteraceae</taxon>
        <taxon>Marinobacter</taxon>
    </lineage>
</organism>
<reference evidence="1 2" key="1">
    <citation type="submission" date="2018-08" db="EMBL/GenBank/DDBJ databases">
        <title>Whole Genome Sequence of the Moderate Halophilic Marine Bacterium Marinobacter litoralis Sw-45.</title>
        <authorList>
            <person name="Musa H."/>
        </authorList>
    </citation>
    <scope>NUCLEOTIDE SEQUENCE [LARGE SCALE GENOMIC DNA]</scope>
    <source>
        <strain evidence="1 2">Sw-45</strain>
    </source>
</reference>
<keyword evidence="1" id="KW-0282">Flagellum</keyword>
<accession>A0A3M2RF13</accession>
<evidence type="ECO:0000313" key="2">
    <source>
        <dbReference type="Proteomes" id="UP000265903"/>
    </source>
</evidence>
<dbReference type="InterPro" id="IPR035924">
    <property type="entry name" value="FlaG-like_sf"/>
</dbReference>
<gene>
    <name evidence="1" type="ORF">DOQ08_01226</name>
</gene>
<protein>
    <submittedName>
        <fullName evidence="1">Flagellar protein FlaG</fullName>
    </submittedName>
</protein>
<dbReference type="InterPro" id="IPR005186">
    <property type="entry name" value="FlaG"/>
</dbReference>
<keyword evidence="1" id="KW-0966">Cell projection</keyword>
<sequence length="133" mass="14835">MLAGWSMNDMKLYGPNPNVKLVEVAGQAPGAQQNQPVSREIVTDSSSVGSAQPVRTEVQVEELGEAVTQLNDYVQNVQRDLQFEVDMERGETIVRVVDNETQEVIRQIPDEVALRLAKNLQDDEPLTLFDLKV</sequence>
<dbReference type="AlphaFoldDB" id="A0A3M2RF13"/>
<dbReference type="Gene3D" id="3.30.160.170">
    <property type="entry name" value="FlaG-like"/>
    <property type="match status" value="1"/>
</dbReference>
<dbReference type="Proteomes" id="UP000265903">
    <property type="component" value="Unassembled WGS sequence"/>
</dbReference>
<evidence type="ECO:0000313" key="1">
    <source>
        <dbReference type="EMBL" id="RMJ03906.1"/>
    </source>
</evidence>
<proteinExistence type="predicted"/>
<name>A0A3M2RF13_9GAMM</name>
<keyword evidence="2" id="KW-1185">Reference proteome</keyword>